<evidence type="ECO:0000259" key="3">
    <source>
        <dbReference type="Pfam" id="PF13305"/>
    </source>
</evidence>
<dbReference type="Gene3D" id="1.10.357.10">
    <property type="entry name" value="Tetracycline Repressor, domain 2"/>
    <property type="match status" value="1"/>
</dbReference>
<reference evidence="4 5" key="1">
    <citation type="submission" date="2016-07" db="EMBL/GenBank/DDBJ databases">
        <authorList>
            <person name="Townsley L."/>
            <person name="Shank E.A."/>
        </authorList>
    </citation>
    <scope>NUCLEOTIDE SEQUENCE [LARGE SCALE GENOMIC DNA]</scope>
    <source>
        <strain evidence="4 5">CH01</strain>
    </source>
</reference>
<feature type="domain" description="HTH-type transcriptional regulator MT1864/Rv1816-like C-terminal" evidence="3">
    <location>
        <begin position="84"/>
        <end position="175"/>
    </location>
</feature>
<sequence length="190" mass="21429">MSPRIGLNFHQLLSTSINIVDTEGWEALTISYLAKKLTIQPPSIYNHIKNLDELKNSVAVYGITQLYEKLCESVEGKNNENAIFALAFAYLDYARTHPGLYKATLSPSQTPGDEYRLTGNKILNLINELLKPYNLTDIELIHAVRGFRSLLHGFVSLEKSDGFGINIPIDESVLFVLKNYVRNLKSDIKQ</sequence>
<keyword evidence="5" id="KW-1185">Reference proteome</keyword>
<dbReference type="InterPro" id="IPR036271">
    <property type="entry name" value="Tet_transcr_reg_TetR-rel_C_sf"/>
</dbReference>
<dbReference type="InterPro" id="IPR009057">
    <property type="entry name" value="Homeodomain-like_sf"/>
</dbReference>
<accession>A0ABX2ZUY2</accession>
<evidence type="ECO:0000313" key="4">
    <source>
        <dbReference type="EMBL" id="ODG92322.1"/>
    </source>
</evidence>
<dbReference type="RefSeq" id="WP_069033414.1">
    <property type="nucleotide sequence ID" value="NZ_MDKC01000009.1"/>
</dbReference>
<keyword evidence="1" id="KW-0805">Transcription regulation</keyword>
<dbReference type="Pfam" id="PF13305">
    <property type="entry name" value="TetR_C_33"/>
    <property type="match status" value="1"/>
</dbReference>
<comment type="caution">
    <text evidence="4">The sequence shown here is derived from an EMBL/GenBank/DDBJ whole genome shotgun (WGS) entry which is preliminary data.</text>
</comment>
<evidence type="ECO:0000256" key="1">
    <source>
        <dbReference type="ARBA" id="ARBA00023015"/>
    </source>
</evidence>
<name>A0ABX2ZUY2_9BACI</name>
<organism evidence="4 5">
    <name type="scientific">Gottfriedia luciferensis</name>
    <dbReference type="NCBI Taxonomy" id="178774"/>
    <lineage>
        <taxon>Bacteria</taxon>
        <taxon>Bacillati</taxon>
        <taxon>Bacillota</taxon>
        <taxon>Bacilli</taxon>
        <taxon>Bacillales</taxon>
        <taxon>Bacillaceae</taxon>
        <taxon>Gottfriedia</taxon>
    </lineage>
</organism>
<proteinExistence type="predicted"/>
<dbReference type="Proteomes" id="UP000094580">
    <property type="component" value="Unassembled WGS sequence"/>
</dbReference>
<dbReference type="SUPFAM" id="SSF46689">
    <property type="entry name" value="Homeodomain-like"/>
    <property type="match status" value="1"/>
</dbReference>
<evidence type="ECO:0000256" key="2">
    <source>
        <dbReference type="ARBA" id="ARBA00023163"/>
    </source>
</evidence>
<dbReference type="EMBL" id="MDKC01000009">
    <property type="protein sequence ID" value="ODG92322.1"/>
    <property type="molecule type" value="Genomic_DNA"/>
</dbReference>
<dbReference type="SUPFAM" id="SSF48498">
    <property type="entry name" value="Tetracyclin repressor-like, C-terminal domain"/>
    <property type="match status" value="1"/>
</dbReference>
<gene>
    <name evidence="4" type="ORF">BED47_20310</name>
</gene>
<protein>
    <recommendedName>
        <fullName evidence="3">HTH-type transcriptional regulator MT1864/Rv1816-like C-terminal domain-containing protein</fullName>
    </recommendedName>
</protein>
<dbReference type="InterPro" id="IPR025996">
    <property type="entry name" value="MT1864/Rv1816-like_C"/>
</dbReference>
<evidence type="ECO:0000313" key="5">
    <source>
        <dbReference type="Proteomes" id="UP000094580"/>
    </source>
</evidence>
<dbReference type="Gene3D" id="1.10.10.60">
    <property type="entry name" value="Homeodomain-like"/>
    <property type="match status" value="1"/>
</dbReference>
<keyword evidence="2" id="KW-0804">Transcription</keyword>